<evidence type="ECO:0000259" key="4">
    <source>
        <dbReference type="PROSITE" id="PS50835"/>
    </source>
</evidence>
<keyword evidence="2" id="KW-0812">Transmembrane</keyword>
<dbReference type="Proteomes" id="UP001158576">
    <property type="component" value="Chromosome 2"/>
</dbReference>
<dbReference type="PANTHER" id="PTHR44598:SF2">
    <property type="entry name" value="JUNCTIONAL ADHESION MOLECULE C"/>
    <property type="match status" value="1"/>
</dbReference>
<feature type="domain" description="Ig-like" evidence="4">
    <location>
        <begin position="113"/>
        <end position="215"/>
    </location>
</feature>
<dbReference type="Pfam" id="PF13927">
    <property type="entry name" value="Ig_3"/>
    <property type="match status" value="1"/>
</dbReference>
<evidence type="ECO:0000256" key="2">
    <source>
        <dbReference type="SAM" id="Phobius"/>
    </source>
</evidence>
<dbReference type="PANTHER" id="PTHR44598">
    <property type="entry name" value="JUNCTIONAL ADHESION MOLECULE C"/>
    <property type="match status" value="1"/>
</dbReference>
<dbReference type="InterPro" id="IPR003598">
    <property type="entry name" value="Ig_sub2"/>
</dbReference>
<protein>
    <submittedName>
        <fullName evidence="5">Oidioi.mRNA.OKI2018_I69.chr2.g4260.t1.cds</fullName>
    </submittedName>
</protein>
<dbReference type="PROSITE" id="PS50835">
    <property type="entry name" value="IG_LIKE"/>
    <property type="match status" value="1"/>
</dbReference>
<evidence type="ECO:0000256" key="1">
    <source>
        <dbReference type="SAM" id="MobiDB-lite"/>
    </source>
</evidence>
<dbReference type="InterPro" id="IPR042974">
    <property type="entry name" value="JAM-C"/>
</dbReference>
<feature type="signal peptide" evidence="3">
    <location>
        <begin position="1"/>
        <end position="17"/>
    </location>
</feature>
<dbReference type="SMART" id="SM00409">
    <property type="entry name" value="IG"/>
    <property type="match status" value="1"/>
</dbReference>
<dbReference type="SUPFAM" id="SSF48726">
    <property type="entry name" value="Immunoglobulin"/>
    <property type="match status" value="1"/>
</dbReference>
<evidence type="ECO:0000256" key="3">
    <source>
        <dbReference type="SAM" id="SignalP"/>
    </source>
</evidence>
<feature type="chain" id="PRO_5045317981" evidence="3">
    <location>
        <begin position="18"/>
        <end position="303"/>
    </location>
</feature>
<dbReference type="SMART" id="SM00408">
    <property type="entry name" value="IGc2"/>
    <property type="match status" value="1"/>
</dbReference>
<keyword evidence="3" id="KW-0732">Signal</keyword>
<gene>
    <name evidence="5" type="ORF">OKIOD_LOCUS13025</name>
</gene>
<dbReference type="InterPro" id="IPR013783">
    <property type="entry name" value="Ig-like_fold"/>
</dbReference>
<feature type="compositionally biased region" description="Basic and acidic residues" evidence="1">
    <location>
        <begin position="291"/>
        <end position="303"/>
    </location>
</feature>
<dbReference type="InterPro" id="IPR003599">
    <property type="entry name" value="Ig_sub"/>
</dbReference>
<dbReference type="InterPro" id="IPR036179">
    <property type="entry name" value="Ig-like_dom_sf"/>
</dbReference>
<keyword evidence="6" id="KW-1185">Reference proteome</keyword>
<feature type="region of interest" description="Disordered" evidence="1">
    <location>
        <begin position="276"/>
        <end position="303"/>
    </location>
</feature>
<dbReference type="InterPro" id="IPR007110">
    <property type="entry name" value="Ig-like_dom"/>
</dbReference>
<organism evidence="5 6">
    <name type="scientific">Oikopleura dioica</name>
    <name type="common">Tunicate</name>
    <dbReference type="NCBI Taxonomy" id="34765"/>
    <lineage>
        <taxon>Eukaryota</taxon>
        <taxon>Metazoa</taxon>
        <taxon>Chordata</taxon>
        <taxon>Tunicata</taxon>
        <taxon>Appendicularia</taxon>
        <taxon>Copelata</taxon>
        <taxon>Oikopleuridae</taxon>
        <taxon>Oikopleura</taxon>
    </lineage>
</organism>
<accession>A0ABN7SWS2</accession>
<evidence type="ECO:0000313" key="6">
    <source>
        <dbReference type="Proteomes" id="UP001158576"/>
    </source>
</evidence>
<reference evidence="5 6" key="1">
    <citation type="submission" date="2021-04" db="EMBL/GenBank/DDBJ databases">
        <authorList>
            <person name="Bliznina A."/>
        </authorList>
    </citation>
    <scope>NUCLEOTIDE SEQUENCE [LARGE SCALE GENOMIC DNA]</scope>
</reference>
<dbReference type="Gene3D" id="2.60.40.10">
    <property type="entry name" value="Immunoglobulins"/>
    <property type="match status" value="1"/>
</dbReference>
<evidence type="ECO:0000313" key="5">
    <source>
        <dbReference type="EMBL" id="CAG5109768.1"/>
    </source>
</evidence>
<dbReference type="EMBL" id="OU015567">
    <property type="protein sequence ID" value="CAG5109768.1"/>
    <property type="molecule type" value="Genomic_DNA"/>
</dbReference>
<keyword evidence="2" id="KW-1133">Transmembrane helix</keyword>
<name>A0ABN7SWS2_OIKDI</name>
<sequence length="303" mass="32898">MLLFSSFLISGLYAASASIQFNKPKIKEGEQLIVTCDLSGFGADVKFRILKEQEQIFLSEAGDGQASPPWQVSGNSISKQADRIDMAEYKCIAEDSAKNFALTERELIVLVPPSLPVIVEPSDKKLIVGKAGELVCIADGSPQPTYTWHKIDKATGTKLQLPADARTDKRYFANSQFTVDGNTVKFLNVTENDAGEYFCTARNEAGQSEGEPTFIGVGSLNIASVVGIVFAVIFGVALIGIIAFVIFKKVTGGDSDSYVDENEVFDDEGNDVAMGESYDPYEHHKGTSRQDFSHREGEVSLIA</sequence>
<keyword evidence="2" id="KW-0472">Membrane</keyword>
<feature type="transmembrane region" description="Helical" evidence="2">
    <location>
        <begin position="222"/>
        <end position="247"/>
    </location>
</feature>
<proteinExistence type="predicted"/>